<dbReference type="RefSeq" id="WP_345732187.1">
    <property type="nucleotide sequence ID" value="NZ_BAAAYN010000047.1"/>
</dbReference>
<dbReference type="SMART" id="SM00116">
    <property type="entry name" value="CBS"/>
    <property type="match status" value="2"/>
</dbReference>
<evidence type="ECO:0000259" key="4">
    <source>
        <dbReference type="PROSITE" id="PS51371"/>
    </source>
</evidence>
<keyword evidence="1 2" id="KW-0129">CBS domain</keyword>
<dbReference type="PANTHER" id="PTHR43080:SF29">
    <property type="entry name" value="OS02G0818000 PROTEIN"/>
    <property type="match status" value="1"/>
</dbReference>
<reference evidence="6" key="1">
    <citation type="journal article" date="2019" name="Int. J. Syst. Evol. Microbiol.">
        <title>The Global Catalogue of Microorganisms (GCM) 10K type strain sequencing project: providing services to taxonomists for standard genome sequencing and annotation.</title>
        <authorList>
            <consortium name="The Broad Institute Genomics Platform"/>
            <consortium name="The Broad Institute Genome Sequencing Center for Infectious Disease"/>
            <person name="Wu L."/>
            <person name="Ma J."/>
        </authorList>
    </citation>
    <scope>NUCLEOTIDE SEQUENCE [LARGE SCALE GENOMIC DNA]</scope>
    <source>
        <strain evidence="6">JCM 9458</strain>
    </source>
</reference>
<dbReference type="Gene3D" id="3.30.1340.30">
    <property type="match status" value="1"/>
</dbReference>
<dbReference type="SUPFAM" id="SSF54631">
    <property type="entry name" value="CBS-domain pair"/>
    <property type="match status" value="1"/>
</dbReference>
<dbReference type="PROSITE" id="PS50914">
    <property type="entry name" value="BON"/>
    <property type="match status" value="1"/>
</dbReference>
<evidence type="ECO:0000313" key="6">
    <source>
        <dbReference type="Proteomes" id="UP001501676"/>
    </source>
</evidence>
<dbReference type="Pfam" id="PF00571">
    <property type="entry name" value="CBS"/>
    <property type="match status" value="2"/>
</dbReference>
<dbReference type="InterPro" id="IPR000644">
    <property type="entry name" value="CBS_dom"/>
</dbReference>
<gene>
    <name evidence="5" type="ORF">GCM10020369_66110</name>
</gene>
<sequence length="222" mass="24244">MRHRTVRDVMTTDVVTVRVGTPAKDVAEQLDRHRISGVPVLDEAGHVAGVVTATDLLHKITYQEDGDEWPRFLRRHRVDREKAHGTTANDLMTSPATTIGPDASIVEAATVLESGGVKRLPVVDVVGALVGIVSRADLVKVFTRPDHQIRDEIVTDVVERALLLPPAAITVDVTEGVVTLRGHLERRSEAVLAAALARRVDGVVRVVDELGYLNDDTRYVYA</sequence>
<comment type="caution">
    <text evidence="5">The sequence shown here is derived from an EMBL/GenBank/DDBJ whole genome shotgun (WGS) entry which is preliminary data.</text>
</comment>
<feature type="domain" description="CBS" evidence="4">
    <location>
        <begin position="92"/>
        <end position="149"/>
    </location>
</feature>
<dbReference type="InterPro" id="IPR046342">
    <property type="entry name" value="CBS_dom_sf"/>
</dbReference>
<proteinExistence type="predicted"/>
<dbReference type="CDD" id="cd04586">
    <property type="entry name" value="CBS_pair_BON_assoc"/>
    <property type="match status" value="1"/>
</dbReference>
<evidence type="ECO:0000256" key="2">
    <source>
        <dbReference type="PROSITE-ProRule" id="PRU00703"/>
    </source>
</evidence>
<accession>A0ABP6T756</accession>
<feature type="domain" description="BON" evidence="3">
    <location>
        <begin position="145"/>
        <end position="214"/>
    </location>
</feature>
<dbReference type="PROSITE" id="PS51371">
    <property type="entry name" value="CBS"/>
    <property type="match status" value="2"/>
</dbReference>
<feature type="domain" description="CBS" evidence="4">
    <location>
        <begin position="10"/>
        <end position="68"/>
    </location>
</feature>
<dbReference type="Proteomes" id="UP001501676">
    <property type="component" value="Unassembled WGS sequence"/>
</dbReference>
<evidence type="ECO:0000313" key="5">
    <source>
        <dbReference type="EMBL" id="GAA3394924.1"/>
    </source>
</evidence>
<dbReference type="PANTHER" id="PTHR43080">
    <property type="entry name" value="CBS DOMAIN-CONTAINING PROTEIN CBSX3, MITOCHONDRIAL"/>
    <property type="match status" value="1"/>
</dbReference>
<dbReference type="EMBL" id="BAAAYN010000047">
    <property type="protein sequence ID" value="GAA3394924.1"/>
    <property type="molecule type" value="Genomic_DNA"/>
</dbReference>
<keyword evidence="6" id="KW-1185">Reference proteome</keyword>
<dbReference type="InterPro" id="IPR017080">
    <property type="entry name" value="UCP036990_CBS_BON"/>
</dbReference>
<protein>
    <submittedName>
        <fullName evidence="5">CBS domain-containing protein</fullName>
    </submittedName>
</protein>
<dbReference type="Pfam" id="PF04972">
    <property type="entry name" value="BON"/>
    <property type="match status" value="1"/>
</dbReference>
<dbReference type="Gene3D" id="3.10.580.10">
    <property type="entry name" value="CBS-domain"/>
    <property type="match status" value="1"/>
</dbReference>
<dbReference type="PIRSF" id="PIRSF036990">
    <property type="entry name" value="UCP036990_CBS_BON"/>
    <property type="match status" value="1"/>
</dbReference>
<name>A0ABP6T756_9ACTN</name>
<evidence type="ECO:0000256" key="1">
    <source>
        <dbReference type="ARBA" id="ARBA00023122"/>
    </source>
</evidence>
<dbReference type="InterPro" id="IPR007055">
    <property type="entry name" value="BON_dom"/>
</dbReference>
<dbReference type="InterPro" id="IPR051257">
    <property type="entry name" value="Diverse_CBS-Domain"/>
</dbReference>
<organism evidence="5 6">
    <name type="scientific">Cryptosporangium minutisporangium</name>
    <dbReference type="NCBI Taxonomy" id="113569"/>
    <lineage>
        <taxon>Bacteria</taxon>
        <taxon>Bacillati</taxon>
        <taxon>Actinomycetota</taxon>
        <taxon>Actinomycetes</taxon>
        <taxon>Cryptosporangiales</taxon>
        <taxon>Cryptosporangiaceae</taxon>
        <taxon>Cryptosporangium</taxon>
    </lineage>
</organism>
<evidence type="ECO:0000259" key="3">
    <source>
        <dbReference type="PROSITE" id="PS50914"/>
    </source>
</evidence>